<evidence type="ECO:0000313" key="3">
    <source>
        <dbReference type="Proteomes" id="UP000185124"/>
    </source>
</evidence>
<dbReference type="STRING" id="709881.SAMN04489832_0160"/>
<feature type="transmembrane region" description="Helical" evidence="1">
    <location>
        <begin position="37"/>
        <end position="55"/>
    </location>
</feature>
<proteinExistence type="predicted"/>
<evidence type="ECO:0000313" key="2">
    <source>
        <dbReference type="EMBL" id="SIM47472.1"/>
    </source>
</evidence>
<organism evidence="2 3">
    <name type="scientific">Micromonospora cremea</name>
    <dbReference type="NCBI Taxonomy" id="709881"/>
    <lineage>
        <taxon>Bacteria</taxon>
        <taxon>Bacillati</taxon>
        <taxon>Actinomycetota</taxon>
        <taxon>Actinomycetes</taxon>
        <taxon>Micromonosporales</taxon>
        <taxon>Micromonosporaceae</taxon>
        <taxon>Micromonospora</taxon>
    </lineage>
</organism>
<dbReference type="OrthoDB" id="3383010at2"/>
<keyword evidence="1" id="KW-1133">Transmembrane helix</keyword>
<accession>A0A1N5TGH4</accession>
<keyword evidence="1" id="KW-0472">Membrane</keyword>
<gene>
    <name evidence="2" type="ORF">SAMN04489832_0160</name>
</gene>
<name>A0A1N5TGH4_9ACTN</name>
<dbReference type="Proteomes" id="UP000185124">
    <property type="component" value="Unassembled WGS sequence"/>
</dbReference>
<evidence type="ECO:0000256" key="1">
    <source>
        <dbReference type="SAM" id="Phobius"/>
    </source>
</evidence>
<dbReference type="RefSeq" id="WP_074307880.1">
    <property type="nucleotide sequence ID" value="NZ_FSQT01000001.1"/>
</dbReference>
<sequence>MLAAGIAAVIGSFIPWAKVTAPILGSMSLSGTDGKDGWIVVVLGLVVAAYGGLSLRRQSVPIVAPIFAGLAALALFGIGVWKIVDLQATEAQMRESMSGEDDPLGIGKAISAAAQVSVGAGLWLVTLAGLLGAAATALVMLSRYRAAAS</sequence>
<evidence type="ECO:0008006" key="4">
    <source>
        <dbReference type="Google" id="ProtNLM"/>
    </source>
</evidence>
<protein>
    <recommendedName>
        <fullName evidence="4">Tryptophan-associated transmembrane protein (Trp_oprn_chp)</fullName>
    </recommendedName>
</protein>
<feature type="transmembrane region" description="Helical" evidence="1">
    <location>
        <begin position="62"/>
        <end position="84"/>
    </location>
</feature>
<keyword evidence="3" id="KW-1185">Reference proteome</keyword>
<keyword evidence="1" id="KW-0812">Transmembrane</keyword>
<reference evidence="3" key="1">
    <citation type="submission" date="2016-12" db="EMBL/GenBank/DDBJ databases">
        <authorList>
            <person name="Varghese N."/>
            <person name="Submissions S."/>
        </authorList>
    </citation>
    <scope>NUCLEOTIDE SEQUENCE [LARGE SCALE GENOMIC DNA]</scope>
    <source>
        <strain evidence="3">DSM 45599</strain>
    </source>
</reference>
<feature type="transmembrane region" description="Helical" evidence="1">
    <location>
        <begin position="120"/>
        <end position="141"/>
    </location>
</feature>
<dbReference type="EMBL" id="FSQT01000001">
    <property type="protein sequence ID" value="SIM47472.1"/>
    <property type="molecule type" value="Genomic_DNA"/>
</dbReference>
<dbReference type="AlphaFoldDB" id="A0A1N5TGH4"/>